<dbReference type="Proteomes" id="UP001153321">
    <property type="component" value="Chromosome 4"/>
</dbReference>
<dbReference type="PANTHER" id="PTHR10773:SF19">
    <property type="match status" value="1"/>
</dbReference>
<dbReference type="EMBL" id="LR824535">
    <property type="protein sequence ID" value="CAH1644093.1"/>
    <property type="molecule type" value="Genomic_DNA"/>
</dbReference>
<evidence type="ECO:0000313" key="4">
    <source>
        <dbReference type="Proteomes" id="UP001153321"/>
    </source>
</evidence>
<organism evidence="3 4">
    <name type="scientific">Spodoptera littoralis</name>
    <name type="common">Egyptian cotton leafworm</name>
    <dbReference type="NCBI Taxonomy" id="7109"/>
    <lineage>
        <taxon>Eukaryota</taxon>
        <taxon>Metazoa</taxon>
        <taxon>Ecdysozoa</taxon>
        <taxon>Arthropoda</taxon>
        <taxon>Hexapoda</taxon>
        <taxon>Insecta</taxon>
        <taxon>Pterygota</taxon>
        <taxon>Neoptera</taxon>
        <taxon>Endopterygota</taxon>
        <taxon>Lepidoptera</taxon>
        <taxon>Glossata</taxon>
        <taxon>Ditrysia</taxon>
        <taxon>Noctuoidea</taxon>
        <taxon>Noctuidae</taxon>
        <taxon>Amphipyrinae</taxon>
        <taxon>Spodoptera</taxon>
    </lineage>
</organism>
<dbReference type="AlphaFoldDB" id="A0A9P0IBW5"/>
<protein>
    <recommendedName>
        <fullName evidence="2">DUF7869 domain-containing protein</fullName>
    </recommendedName>
</protein>
<dbReference type="PANTHER" id="PTHR10773">
    <property type="entry name" value="DNA-DIRECTED RNA POLYMERASES I, II, AND III SUBUNIT RPABC2"/>
    <property type="match status" value="1"/>
</dbReference>
<feature type="region of interest" description="Disordered" evidence="1">
    <location>
        <begin position="174"/>
        <end position="204"/>
    </location>
</feature>
<feature type="compositionally biased region" description="Polar residues" evidence="1">
    <location>
        <begin position="188"/>
        <end position="200"/>
    </location>
</feature>
<evidence type="ECO:0000313" key="3">
    <source>
        <dbReference type="EMBL" id="CAH1644093.1"/>
    </source>
</evidence>
<feature type="region of interest" description="Disordered" evidence="1">
    <location>
        <begin position="213"/>
        <end position="232"/>
    </location>
</feature>
<evidence type="ECO:0000259" key="2">
    <source>
        <dbReference type="Pfam" id="PF25273"/>
    </source>
</evidence>
<dbReference type="Pfam" id="PF25273">
    <property type="entry name" value="DUF7869"/>
    <property type="match status" value="1"/>
</dbReference>
<accession>A0A9P0IBW5</accession>
<dbReference type="InterPro" id="IPR057191">
    <property type="entry name" value="DUF7869"/>
</dbReference>
<keyword evidence="4" id="KW-1185">Reference proteome</keyword>
<proteinExistence type="predicted"/>
<evidence type="ECO:0000256" key="1">
    <source>
        <dbReference type="SAM" id="MobiDB-lite"/>
    </source>
</evidence>
<sequence length="781" mass="90795">MLLITDKTNKKYFETDQESDEDFSPDVSEYAPSPSSNIFKSPLSSVSSLSGDSACINKIIAFPEIISTPSTISNLSLYLTNADFVASSSEIYNNKATLDLSHPIIEKENQSRPNIRRTISSQEYIDDTFKPDETLEINHNETLTGRTSNDCSHAREVVTDNEDSPSLIRKICSEEENNETLRPEEQSESNNDTTLTGRTSSDCEHMEAVENEKKLTRKRKQNRSEWRSKKNKILKNSGKAYEGCNTKKKYPEKTIGSPCACKKGCGQKFSPSERQAIFDKFYSLADREHQWLYISRYVQAQTIKRMTLDRKNNRTQTLNYFFPNSNNEKIPVCKKYFLNTLQIGEYVVYTAMEKVMKADEGLKDKRGRHDNRPNKMNTMTEATIKTHIELFPKVQSHYTRATSNREYLSENLNISKMFRFYTEWFTEQNHTDVVMATKRQYETVFNSQYNYSFFKPKKDQCLSCSIYEQSDDTMKATLEEKQRLHLQRKEKVRSLKKGEIETADKSNVTVAIFDLQKVLSVPQSEVGVFHYKRKYPCYNFTVFDAVRKIGYCYVWHYQIAKRGSSEIGSALLSFFKTEREKGITKFSLYSDGCYGQNKNRYIFALYVYAAKLFDITITHRFFETGHSQNEGDSMHACIEKNLKNKVLYTPDQIYSIILNSKITGEKYRIKELEQSEVYDLKPLVEDKYWRCDKDGNVIRWADVMEVSVVDTQANKLFFKYNFEDSYSELDINNTPSTSARRRGRKRTSTQDAAVYMDNIATRLPPTYTNKQSFAYRPLEFM</sequence>
<reference evidence="3" key="1">
    <citation type="submission" date="2022-02" db="EMBL/GenBank/DDBJ databases">
        <authorList>
            <person name="King R."/>
        </authorList>
    </citation>
    <scope>NUCLEOTIDE SEQUENCE</scope>
</reference>
<gene>
    <name evidence="3" type="ORF">SPLIT_LOCUS9447</name>
</gene>
<name>A0A9P0IBW5_SPOLI</name>
<feature type="domain" description="DUF7869" evidence="2">
    <location>
        <begin position="550"/>
        <end position="688"/>
    </location>
</feature>